<dbReference type="InterPro" id="IPR004365">
    <property type="entry name" value="NA-bd_OB_tRNA"/>
</dbReference>
<dbReference type="NCBIfam" id="NF001756">
    <property type="entry name" value="PRK00484.1"/>
    <property type="match status" value="1"/>
</dbReference>
<evidence type="ECO:0000256" key="3">
    <source>
        <dbReference type="ARBA" id="ARBA00011738"/>
    </source>
</evidence>
<dbReference type="FunFam" id="3.30.930.10:FF:000001">
    <property type="entry name" value="Lysine--tRNA ligase"/>
    <property type="match status" value="1"/>
</dbReference>
<evidence type="ECO:0000256" key="13">
    <source>
        <dbReference type="HAMAP-Rule" id="MF_00252"/>
    </source>
</evidence>
<evidence type="ECO:0000259" key="15">
    <source>
        <dbReference type="PROSITE" id="PS50862"/>
    </source>
</evidence>
<name>A0A4P6F009_9BACL</name>
<dbReference type="GO" id="GO:0016740">
    <property type="term" value="F:transferase activity"/>
    <property type="evidence" value="ECO:0007669"/>
    <property type="project" value="UniProtKB-ARBA"/>
</dbReference>
<keyword evidence="8 13" id="KW-0067">ATP-binding</keyword>
<evidence type="ECO:0000256" key="7">
    <source>
        <dbReference type="ARBA" id="ARBA00022741"/>
    </source>
</evidence>
<dbReference type="GO" id="GO:0000049">
    <property type="term" value="F:tRNA binding"/>
    <property type="evidence" value="ECO:0007669"/>
    <property type="project" value="TreeGrafter"/>
</dbReference>
<comment type="subcellular location">
    <subcellularLocation>
        <location evidence="1 13">Cytoplasm</location>
    </subcellularLocation>
</comment>
<proteinExistence type="inferred from homology"/>
<keyword evidence="7 13" id="KW-0547">Nucleotide-binding</keyword>
<organism evidence="16 17">
    <name type="scientific">Paenibacillus protaetiae</name>
    <dbReference type="NCBI Taxonomy" id="2509456"/>
    <lineage>
        <taxon>Bacteria</taxon>
        <taxon>Bacillati</taxon>
        <taxon>Bacillota</taxon>
        <taxon>Bacilli</taxon>
        <taxon>Bacillales</taxon>
        <taxon>Paenibacillaceae</taxon>
        <taxon>Paenibacillus</taxon>
    </lineage>
</organism>
<dbReference type="HAMAP" id="MF_00252">
    <property type="entry name" value="Lys_tRNA_synth_class2"/>
    <property type="match status" value="1"/>
</dbReference>
<keyword evidence="11 13" id="KW-0030">Aminoacyl-tRNA synthetase</keyword>
<dbReference type="PRINTS" id="PR00982">
    <property type="entry name" value="TRNASYNTHLYS"/>
</dbReference>
<dbReference type="AlphaFoldDB" id="A0A4P6F009"/>
<feature type="binding site" evidence="13">
    <location>
        <position position="425"/>
    </location>
    <ligand>
        <name>Mg(2+)</name>
        <dbReference type="ChEBI" id="CHEBI:18420"/>
        <label>1</label>
    </ligand>
</feature>
<dbReference type="KEGG" id="pprt:ET464_14455"/>
<dbReference type="Gene3D" id="2.40.50.140">
    <property type="entry name" value="Nucleic acid-binding proteins"/>
    <property type="match status" value="1"/>
</dbReference>
<dbReference type="InterPro" id="IPR045864">
    <property type="entry name" value="aa-tRNA-synth_II/BPL/LPL"/>
</dbReference>
<dbReference type="PANTHER" id="PTHR42918:SF15">
    <property type="entry name" value="LYSINE--TRNA LIGASE, CHLOROPLASTIC_MITOCHONDRIAL"/>
    <property type="match status" value="1"/>
</dbReference>
<dbReference type="NCBIfam" id="TIGR00499">
    <property type="entry name" value="lysS_bact"/>
    <property type="match status" value="1"/>
</dbReference>
<dbReference type="InterPro" id="IPR034762">
    <property type="entry name" value="Lys-tRNA-ligase_II_bac/euk"/>
</dbReference>
<keyword evidence="10 13" id="KW-0648">Protein biosynthesis</keyword>
<feature type="domain" description="Aminoacyl-transfer RNA synthetases class-II family profile" evidence="15">
    <location>
        <begin position="191"/>
        <end position="502"/>
    </location>
</feature>
<evidence type="ECO:0000256" key="2">
    <source>
        <dbReference type="ARBA" id="ARBA00008226"/>
    </source>
</evidence>
<comment type="similarity">
    <text evidence="2 13">Belongs to the class-II aminoacyl-tRNA synthetase family.</text>
</comment>
<dbReference type="CDD" id="cd00775">
    <property type="entry name" value="LysRS_core"/>
    <property type="match status" value="1"/>
</dbReference>
<dbReference type="InterPro" id="IPR006195">
    <property type="entry name" value="aa-tRNA-synth_II"/>
</dbReference>
<evidence type="ECO:0000256" key="14">
    <source>
        <dbReference type="RuleBase" id="RU000336"/>
    </source>
</evidence>
<evidence type="ECO:0000256" key="8">
    <source>
        <dbReference type="ARBA" id="ARBA00022840"/>
    </source>
</evidence>
<feature type="binding site" evidence="13">
    <location>
        <position position="418"/>
    </location>
    <ligand>
        <name>Mg(2+)</name>
        <dbReference type="ChEBI" id="CHEBI:18420"/>
        <label>1</label>
    </ligand>
</feature>
<dbReference type="FunFam" id="2.40.50.140:FF:000024">
    <property type="entry name" value="Lysine--tRNA ligase"/>
    <property type="match status" value="1"/>
</dbReference>
<feature type="binding site" evidence="13">
    <location>
        <position position="425"/>
    </location>
    <ligand>
        <name>Mg(2+)</name>
        <dbReference type="ChEBI" id="CHEBI:18420"/>
        <label>2</label>
    </ligand>
</feature>
<dbReference type="SUPFAM" id="SSF55681">
    <property type="entry name" value="Class II aaRS and biotin synthetases"/>
    <property type="match status" value="1"/>
</dbReference>
<dbReference type="GO" id="GO:0005524">
    <property type="term" value="F:ATP binding"/>
    <property type="evidence" value="ECO:0007669"/>
    <property type="project" value="UniProtKB-UniRule"/>
</dbReference>
<dbReference type="GO" id="GO:0005829">
    <property type="term" value="C:cytosol"/>
    <property type="evidence" value="ECO:0007669"/>
    <property type="project" value="TreeGrafter"/>
</dbReference>
<reference evidence="16 17" key="1">
    <citation type="submission" date="2019-01" db="EMBL/GenBank/DDBJ databases">
        <title>Genome sequencing of strain FW100M-2.</title>
        <authorList>
            <person name="Heo J."/>
            <person name="Kim S.-J."/>
            <person name="Kim J.-S."/>
            <person name="Hong S.-B."/>
            <person name="Kwon S.-W."/>
        </authorList>
    </citation>
    <scope>NUCLEOTIDE SEQUENCE [LARGE SCALE GENOMIC DNA]</scope>
    <source>
        <strain evidence="16 17">FW100M-2</strain>
    </source>
</reference>
<dbReference type="InterPro" id="IPR012340">
    <property type="entry name" value="NA-bd_OB-fold"/>
</dbReference>
<dbReference type="OrthoDB" id="9801152at2"/>
<dbReference type="Pfam" id="PF01336">
    <property type="entry name" value="tRNA_anti-codon"/>
    <property type="match status" value="1"/>
</dbReference>
<evidence type="ECO:0000256" key="5">
    <source>
        <dbReference type="ARBA" id="ARBA00022598"/>
    </source>
</evidence>
<keyword evidence="17" id="KW-1185">Reference proteome</keyword>
<gene>
    <name evidence="13 16" type="primary">lysS</name>
    <name evidence="16" type="ORF">ET464_14455</name>
</gene>
<evidence type="ECO:0000313" key="17">
    <source>
        <dbReference type="Proteomes" id="UP000293568"/>
    </source>
</evidence>
<dbReference type="InterPro" id="IPR004364">
    <property type="entry name" value="Aa-tRNA-synt_II"/>
</dbReference>
<dbReference type="GO" id="GO:0000287">
    <property type="term" value="F:magnesium ion binding"/>
    <property type="evidence" value="ECO:0007669"/>
    <property type="project" value="UniProtKB-UniRule"/>
</dbReference>
<keyword evidence="9 13" id="KW-0460">Magnesium</keyword>
<dbReference type="EC" id="6.1.1.6" evidence="13"/>
<dbReference type="GO" id="GO:0140096">
    <property type="term" value="F:catalytic activity, acting on a protein"/>
    <property type="evidence" value="ECO:0007669"/>
    <property type="project" value="UniProtKB-ARBA"/>
</dbReference>
<dbReference type="CDD" id="cd04322">
    <property type="entry name" value="LysRS_N"/>
    <property type="match status" value="1"/>
</dbReference>
<dbReference type="SUPFAM" id="SSF50249">
    <property type="entry name" value="Nucleic acid-binding proteins"/>
    <property type="match status" value="1"/>
</dbReference>
<dbReference type="Proteomes" id="UP000293568">
    <property type="component" value="Chromosome"/>
</dbReference>
<comment type="subunit">
    <text evidence="3 13">Homodimer.</text>
</comment>
<evidence type="ECO:0000256" key="9">
    <source>
        <dbReference type="ARBA" id="ARBA00022842"/>
    </source>
</evidence>
<evidence type="ECO:0000256" key="11">
    <source>
        <dbReference type="ARBA" id="ARBA00023146"/>
    </source>
</evidence>
<dbReference type="EMBL" id="CP035492">
    <property type="protein sequence ID" value="QAY67409.1"/>
    <property type="molecule type" value="Genomic_DNA"/>
</dbReference>
<evidence type="ECO:0000313" key="16">
    <source>
        <dbReference type="EMBL" id="QAY67409.1"/>
    </source>
</evidence>
<comment type="catalytic activity">
    <reaction evidence="12 13 14">
        <text>tRNA(Lys) + L-lysine + ATP = L-lysyl-tRNA(Lys) + AMP + diphosphate</text>
        <dbReference type="Rhea" id="RHEA:20792"/>
        <dbReference type="Rhea" id="RHEA-COMP:9696"/>
        <dbReference type="Rhea" id="RHEA-COMP:9697"/>
        <dbReference type="ChEBI" id="CHEBI:30616"/>
        <dbReference type="ChEBI" id="CHEBI:32551"/>
        <dbReference type="ChEBI" id="CHEBI:33019"/>
        <dbReference type="ChEBI" id="CHEBI:78442"/>
        <dbReference type="ChEBI" id="CHEBI:78529"/>
        <dbReference type="ChEBI" id="CHEBI:456215"/>
        <dbReference type="EC" id="6.1.1.6"/>
    </reaction>
</comment>
<dbReference type="PANTHER" id="PTHR42918">
    <property type="entry name" value="LYSYL-TRNA SYNTHETASE"/>
    <property type="match status" value="1"/>
</dbReference>
<dbReference type="GO" id="GO:0004824">
    <property type="term" value="F:lysine-tRNA ligase activity"/>
    <property type="evidence" value="ECO:0007669"/>
    <property type="project" value="UniProtKB-UniRule"/>
</dbReference>
<dbReference type="PIRSF" id="PIRSF039101">
    <property type="entry name" value="LysRS2"/>
    <property type="match status" value="1"/>
</dbReference>
<evidence type="ECO:0000256" key="10">
    <source>
        <dbReference type="ARBA" id="ARBA00022917"/>
    </source>
</evidence>
<evidence type="ECO:0000256" key="1">
    <source>
        <dbReference type="ARBA" id="ARBA00004496"/>
    </source>
</evidence>
<keyword evidence="5 13" id="KW-0436">Ligase</keyword>
<dbReference type="RefSeq" id="WP_129442028.1">
    <property type="nucleotide sequence ID" value="NZ_CP035492.1"/>
</dbReference>
<dbReference type="Pfam" id="PF00152">
    <property type="entry name" value="tRNA-synt_2"/>
    <property type="match status" value="1"/>
</dbReference>
<sequence>MDKVEHQNQEQGQVQEQELSELLQIRRNKLDELRSLGVDPFGGKFVRSHQAKQIFEAYEGLEKEELEEKAVQVTIAGRIMQKRVMGKASFAHIQDLSGKIQIYVRKDSVEESKYAAFNMLDIGDIVGVKGTVFKTNTGELSVKVSEIDVLTKSLLPLPDKYHGLKDVELRYRQRYVDLIVNPEVRETFITRSRIIQSMRRYLDSLGFLEVETPTLHTIPGGAAARPFITHHNALDMALYMRIAIELHLKRLIVGGMEKVYEIGRVYRNEGISTRHNPEFTLLELYEAYADYKDIMELTENVIVHVAQDVLGTTNITYQGQEVNLGKPWRRQSMVDLVKEATGVDFSAEMTDEEAHALAKEHKVQVEPHMSFGHILNAFFETFVEHTLIEPTFVTGHPVAISPLAKKNAEDPRFTDRFELFIVGREHANAFTELNDPIDQRERFEAQVAEKEQGNDEAHEMDDDFIRALEFGMPPTGGLGIGIDRLIMLLTDAPSIRDVLLFPHMRDSHQS</sequence>
<keyword evidence="6 13" id="KW-0479">Metal-binding</keyword>
<keyword evidence="4 13" id="KW-0963">Cytoplasm</keyword>
<comment type="cofactor">
    <cofactor evidence="13 14">
        <name>Mg(2+)</name>
        <dbReference type="ChEBI" id="CHEBI:18420"/>
    </cofactor>
    <text evidence="13 14">Binds 3 Mg(2+) ions per subunit.</text>
</comment>
<dbReference type="PROSITE" id="PS50862">
    <property type="entry name" value="AA_TRNA_LIGASE_II"/>
    <property type="match status" value="1"/>
</dbReference>
<dbReference type="GO" id="GO:0006430">
    <property type="term" value="P:lysyl-tRNA aminoacylation"/>
    <property type="evidence" value="ECO:0007669"/>
    <property type="project" value="UniProtKB-UniRule"/>
</dbReference>
<evidence type="ECO:0000256" key="12">
    <source>
        <dbReference type="ARBA" id="ARBA00048573"/>
    </source>
</evidence>
<evidence type="ECO:0000256" key="4">
    <source>
        <dbReference type="ARBA" id="ARBA00022490"/>
    </source>
</evidence>
<dbReference type="InterPro" id="IPR002313">
    <property type="entry name" value="Lys-tRNA-ligase_II"/>
</dbReference>
<dbReference type="InterPro" id="IPR018149">
    <property type="entry name" value="Lys-tRNA-synth_II_C"/>
</dbReference>
<evidence type="ECO:0000256" key="6">
    <source>
        <dbReference type="ARBA" id="ARBA00022723"/>
    </source>
</evidence>
<dbReference type="InterPro" id="IPR044136">
    <property type="entry name" value="Lys-tRNA-ligase_II_N"/>
</dbReference>
<protein>
    <recommendedName>
        <fullName evidence="13">Lysine--tRNA ligase</fullName>
        <ecNumber evidence="13">6.1.1.6</ecNumber>
    </recommendedName>
    <alternativeName>
        <fullName evidence="13">Lysyl-tRNA synthetase</fullName>
        <shortName evidence="13">LysRS</shortName>
    </alternativeName>
</protein>
<dbReference type="Gene3D" id="3.30.930.10">
    <property type="entry name" value="Bira Bifunctional Protein, Domain 2"/>
    <property type="match status" value="1"/>
</dbReference>
<accession>A0A4P6F009</accession>